<comment type="caution">
    <text evidence="5">The sequence shown here is derived from an EMBL/GenBank/DDBJ whole genome shotgun (WGS) entry which is preliminary data.</text>
</comment>
<feature type="transmembrane region" description="Helical" evidence="3">
    <location>
        <begin position="34"/>
        <end position="53"/>
    </location>
</feature>
<dbReference type="RefSeq" id="WP_203719427.1">
    <property type="nucleotide sequence ID" value="NZ_BONE01000171.1"/>
</dbReference>
<name>A0ABQ4D4Y2_9ACTN</name>
<feature type="transmembrane region" description="Helical" evidence="3">
    <location>
        <begin position="226"/>
        <end position="244"/>
    </location>
</feature>
<evidence type="ECO:0000256" key="1">
    <source>
        <dbReference type="ARBA" id="ARBA00007362"/>
    </source>
</evidence>
<reference evidence="5 6" key="1">
    <citation type="submission" date="2021-01" db="EMBL/GenBank/DDBJ databases">
        <title>Whole genome shotgun sequence of Asanoa siamensis NBRC 107932.</title>
        <authorList>
            <person name="Komaki H."/>
            <person name="Tamura T."/>
        </authorList>
    </citation>
    <scope>NUCLEOTIDE SEQUENCE [LARGE SCALE GENOMIC DNA]</scope>
    <source>
        <strain evidence="5 6">NBRC 107932</strain>
    </source>
</reference>
<dbReference type="InterPro" id="IPR000620">
    <property type="entry name" value="EamA_dom"/>
</dbReference>
<evidence type="ECO:0000259" key="4">
    <source>
        <dbReference type="Pfam" id="PF00892"/>
    </source>
</evidence>
<dbReference type="Pfam" id="PF00892">
    <property type="entry name" value="EamA"/>
    <property type="match status" value="1"/>
</dbReference>
<feature type="transmembrane region" description="Helical" evidence="3">
    <location>
        <begin position="191"/>
        <end position="211"/>
    </location>
</feature>
<organism evidence="5 6">
    <name type="scientific">Asanoa siamensis</name>
    <dbReference type="NCBI Taxonomy" id="926357"/>
    <lineage>
        <taxon>Bacteria</taxon>
        <taxon>Bacillati</taxon>
        <taxon>Actinomycetota</taxon>
        <taxon>Actinomycetes</taxon>
        <taxon>Micromonosporales</taxon>
        <taxon>Micromonosporaceae</taxon>
        <taxon>Asanoa</taxon>
    </lineage>
</organism>
<dbReference type="Proteomes" id="UP000604117">
    <property type="component" value="Unassembled WGS sequence"/>
</dbReference>
<feature type="transmembrane region" description="Helical" evidence="3">
    <location>
        <begin position="279"/>
        <end position="296"/>
    </location>
</feature>
<gene>
    <name evidence="5" type="ORF">Asi02nite_81180</name>
</gene>
<feature type="transmembrane region" description="Helical" evidence="3">
    <location>
        <begin position="251"/>
        <end position="273"/>
    </location>
</feature>
<dbReference type="InterPro" id="IPR037185">
    <property type="entry name" value="EmrE-like"/>
</dbReference>
<evidence type="ECO:0000256" key="3">
    <source>
        <dbReference type="SAM" id="Phobius"/>
    </source>
</evidence>
<evidence type="ECO:0000256" key="2">
    <source>
        <dbReference type="SAM" id="MobiDB-lite"/>
    </source>
</evidence>
<feature type="transmembrane region" description="Helical" evidence="3">
    <location>
        <begin position="102"/>
        <end position="125"/>
    </location>
</feature>
<feature type="compositionally biased region" description="Low complexity" evidence="2">
    <location>
        <begin position="302"/>
        <end position="315"/>
    </location>
</feature>
<comment type="similarity">
    <text evidence="1">Belongs to the EamA transporter family.</text>
</comment>
<keyword evidence="6" id="KW-1185">Reference proteome</keyword>
<proteinExistence type="inferred from homology"/>
<keyword evidence="3" id="KW-1133">Transmembrane helix</keyword>
<feature type="region of interest" description="Disordered" evidence="2">
    <location>
        <begin position="302"/>
        <end position="338"/>
    </location>
</feature>
<evidence type="ECO:0000313" key="5">
    <source>
        <dbReference type="EMBL" id="GIF78600.1"/>
    </source>
</evidence>
<accession>A0ABQ4D4Y2</accession>
<protein>
    <recommendedName>
        <fullName evidence="4">EamA domain-containing protein</fullName>
    </recommendedName>
</protein>
<keyword evidence="3" id="KW-0472">Membrane</keyword>
<feature type="transmembrane region" description="Helical" evidence="3">
    <location>
        <begin position="161"/>
        <end position="184"/>
    </location>
</feature>
<sequence length="338" mass="33142">MTISKGTAVGFCVLGMTLVGSSVAVSQLLLDYPTLTAQAIRYTAAAAMLFLIAHRFPRLGGSTPGVRPTVRELGILLVVAATGMAGFNACIMLALHHDTEPAVVGTIIGAAPLGLALLGPLVGPLVAGGRARPSTRIVAAAAVVVAGTVLVEGTGRATTVGVLGAAGALVGEILFSLLAAIVLPRLGAVRVAAYSCALAVPLLLLGALVAGEPAAWRLPTATETGALAYLAVLMTVVAFVFWFIGLERLGVARAGILVGLMPVATLTTAAVMAMAVPGIGPALGVLTVAAGLAFGLTGKTDKPAAAGAAGQSASGSRGGKDGAAAAGQERSASLTASA</sequence>
<evidence type="ECO:0000313" key="6">
    <source>
        <dbReference type="Proteomes" id="UP000604117"/>
    </source>
</evidence>
<feature type="domain" description="EamA" evidence="4">
    <location>
        <begin position="161"/>
        <end position="294"/>
    </location>
</feature>
<dbReference type="SUPFAM" id="SSF103481">
    <property type="entry name" value="Multidrug resistance efflux transporter EmrE"/>
    <property type="match status" value="2"/>
</dbReference>
<feature type="transmembrane region" description="Helical" evidence="3">
    <location>
        <begin position="73"/>
        <end position="96"/>
    </location>
</feature>
<dbReference type="EMBL" id="BONE01000171">
    <property type="protein sequence ID" value="GIF78600.1"/>
    <property type="molecule type" value="Genomic_DNA"/>
</dbReference>
<feature type="transmembrane region" description="Helical" evidence="3">
    <location>
        <begin position="137"/>
        <end position="155"/>
    </location>
</feature>
<keyword evidence="3" id="KW-0812">Transmembrane</keyword>